<comment type="caution">
    <text evidence="1">The sequence shown here is derived from an EMBL/GenBank/DDBJ whole genome shotgun (WGS) entry which is preliminary data.</text>
</comment>
<reference evidence="1 2" key="1">
    <citation type="journal article" date="2024" name="Plant Biotechnol. J.">
        <title>Dendrobium thyrsiflorum genome and its molecular insights into genes involved in important horticultural traits.</title>
        <authorList>
            <person name="Chen B."/>
            <person name="Wang J.Y."/>
            <person name="Zheng P.J."/>
            <person name="Li K.L."/>
            <person name="Liang Y.M."/>
            <person name="Chen X.F."/>
            <person name="Zhang C."/>
            <person name="Zhao X."/>
            <person name="He X."/>
            <person name="Zhang G.Q."/>
            <person name="Liu Z.J."/>
            <person name="Xu Q."/>
        </authorList>
    </citation>
    <scope>NUCLEOTIDE SEQUENCE [LARGE SCALE GENOMIC DNA]</scope>
    <source>
        <strain evidence="1">GZMU011</strain>
    </source>
</reference>
<keyword evidence="2" id="KW-1185">Reference proteome</keyword>
<accession>A0ABD0VEG8</accession>
<name>A0ABD0VEG8_DENTH</name>
<protein>
    <submittedName>
        <fullName evidence="1">Uncharacterized protein</fullName>
    </submittedName>
</protein>
<sequence>MRLGRCRDCTRGFFGSFVAVRLRSLDDFPFLSDRKLRHFDRKQQRELAGHEDDGFRLERQ</sequence>
<proteinExistence type="predicted"/>
<dbReference type="AlphaFoldDB" id="A0ABD0VEG8"/>
<dbReference type="EMBL" id="JANQDX010000006">
    <property type="protein sequence ID" value="KAL0923116.1"/>
    <property type="molecule type" value="Genomic_DNA"/>
</dbReference>
<dbReference type="Proteomes" id="UP001552299">
    <property type="component" value="Unassembled WGS sequence"/>
</dbReference>
<evidence type="ECO:0000313" key="2">
    <source>
        <dbReference type="Proteomes" id="UP001552299"/>
    </source>
</evidence>
<gene>
    <name evidence="1" type="ORF">M5K25_007162</name>
</gene>
<organism evidence="1 2">
    <name type="scientific">Dendrobium thyrsiflorum</name>
    <name type="common">Pinecone-like raceme dendrobium</name>
    <name type="synonym">Orchid</name>
    <dbReference type="NCBI Taxonomy" id="117978"/>
    <lineage>
        <taxon>Eukaryota</taxon>
        <taxon>Viridiplantae</taxon>
        <taxon>Streptophyta</taxon>
        <taxon>Embryophyta</taxon>
        <taxon>Tracheophyta</taxon>
        <taxon>Spermatophyta</taxon>
        <taxon>Magnoliopsida</taxon>
        <taxon>Liliopsida</taxon>
        <taxon>Asparagales</taxon>
        <taxon>Orchidaceae</taxon>
        <taxon>Epidendroideae</taxon>
        <taxon>Malaxideae</taxon>
        <taxon>Dendrobiinae</taxon>
        <taxon>Dendrobium</taxon>
    </lineage>
</organism>
<evidence type="ECO:0000313" key="1">
    <source>
        <dbReference type="EMBL" id="KAL0923116.1"/>
    </source>
</evidence>